<evidence type="ECO:0000256" key="12">
    <source>
        <dbReference type="RuleBase" id="RU361172"/>
    </source>
</evidence>
<gene>
    <name evidence="14" type="ORF">NLU13_6337</name>
</gene>
<evidence type="ECO:0000256" key="9">
    <source>
        <dbReference type="ARBA" id="ARBA00023239"/>
    </source>
</evidence>
<dbReference type="PROSITE" id="PS00163">
    <property type="entry name" value="FUMARATE_LYASES"/>
    <property type="match status" value="1"/>
</dbReference>
<dbReference type="InterPro" id="IPR000362">
    <property type="entry name" value="Fumarate_lyase_fam"/>
</dbReference>
<evidence type="ECO:0000256" key="2">
    <source>
        <dbReference type="ARBA" id="ARBA00004706"/>
    </source>
</evidence>
<evidence type="ECO:0000256" key="8">
    <source>
        <dbReference type="ARBA" id="ARBA00022755"/>
    </source>
</evidence>
<dbReference type="Gene3D" id="1.10.275.60">
    <property type="match status" value="1"/>
</dbReference>
<comment type="catalytic activity">
    <reaction evidence="11 12">
        <text>N(6)-(1,2-dicarboxyethyl)-AMP = fumarate + AMP</text>
        <dbReference type="Rhea" id="RHEA:16853"/>
        <dbReference type="ChEBI" id="CHEBI:29806"/>
        <dbReference type="ChEBI" id="CHEBI:57567"/>
        <dbReference type="ChEBI" id="CHEBI:456215"/>
        <dbReference type="EC" id="4.3.2.2"/>
    </reaction>
</comment>
<proteinExistence type="inferred from homology"/>
<evidence type="ECO:0000256" key="6">
    <source>
        <dbReference type="ARBA" id="ARBA00012339"/>
    </source>
</evidence>
<dbReference type="InterPro" id="IPR004769">
    <property type="entry name" value="Pur_lyase"/>
</dbReference>
<evidence type="ECO:0000313" key="15">
    <source>
        <dbReference type="Proteomes" id="UP001175261"/>
    </source>
</evidence>
<keyword evidence="9 12" id="KW-0456">Lyase</keyword>
<comment type="similarity">
    <text evidence="4 12">Belongs to the lyase 1 family. Adenylosuccinate lyase subfamily.</text>
</comment>
<dbReference type="InterPro" id="IPR008948">
    <property type="entry name" value="L-Aspartase-like"/>
</dbReference>
<dbReference type="InterPro" id="IPR022761">
    <property type="entry name" value="Fumarate_lyase_N"/>
</dbReference>
<reference evidence="14" key="1">
    <citation type="submission" date="2022-10" db="EMBL/GenBank/DDBJ databases">
        <title>Determination and structural analysis of whole genome sequence of Sarocladium strictum F4-1.</title>
        <authorList>
            <person name="Hu L."/>
            <person name="Jiang Y."/>
        </authorList>
    </citation>
    <scope>NUCLEOTIDE SEQUENCE</scope>
    <source>
        <strain evidence="14">F4-1</strain>
    </source>
</reference>
<dbReference type="GO" id="GO:0005829">
    <property type="term" value="C:cytosol"/>
    <property type="evidence" value="ECO:0007669"/>
    <property type="project" value="TreeGrafter"/>
</dbReference>
<dbReference type="EMBL" id="JAPDFR010000005">
    <property type="protein sequence ID" value="KAK0386502.1"/>
    <property type="molecule type" value="Genomic_DNA"/>
</dbReference>
<organism evidence="14 15">
    <name type="scientific">Sarocladium strictum</name>
    <name type="common">Black bundle disease fungus</name>
    <name type="synonym">Acremonium strictum</name>
    <dbReference type="NCBI Taxonomy" id="5046"/>
    <lineage>
        <taxon>Eukaryota</taxon>
        <taxon>Fungi</taxon>
        <taxon>Dikarya</taxon>
        <taxon>Ascomycota</taxon>
        <taxon>Pezizomycotina</taxon>
        <taxon>Sordariomycetes</taxon>
        <taxon>Hypocreomycetidae</taxon>
        <taxon>Hypocreales</taxon>
        <taxon>Sarocladiaceae</taxon>
        <taxon>Sarocladium</taxon>
    </lineage>
</organism>
<comment type="subunit">
    <text evidence="5">Homotetramer. Residues from neighboring subunits contribute catalytic and substrate-binding residues to each active site.</text>
</comment>
<sequence>MLVDAGHRRASLRPQRLSKIITSKSDKMASPYDTYQTSLTSRYCSAEMSKLFSQRSRHSTWRQLWLGLAECEKELGIDTITAEALQQMKDHLVVTDDDFEIARVEEKKRRHDVMAHVHAFGVVAPAAAGSIHLGATSCFVTDNAELILMQKALEILSQKLAKVISHLARFALKWKAEPTLAYTHLQAAQLITVGKRAAQWAQDLMLDLQSIEQVRSELKFRGAQGTTGTQASFLEVFNGDSEKCDKLNELLCKKFGFPACYDVSTQTYTRKVDLIIANAVAGLGSSAQKITGDIRHLAHWKEIEEPFEKSQIGSSAMAYKRNPMRSERVYSLARELLSKPATFANTHADQWCERTLDDSAVRRIDIPEMFLLADAICISLDNIFDGLVVYPKRIAAHVQSELPFMITETIMMKLAAQGVSRQDAHEEIRVLSHEAGAVVKNEGKPNDLVERIRKNEFFKPIWNELDSMLNAKLYIGRSVEIVDKYCGPGGAIEKAIAPYAEYIKGSATAELSV</sequence>
<evidence type="ECO:0000256" key="1">
    <source>
        <dbReference type="ARBA" id="ARBA00000598"/>
    </source>
</evidence>
<feature type="domain" description="Adenylosuccinate lyase C-terminal" evidence="13">
    <location>
        <begin position="402"/>
        <end position="486"/>
    </location>
</feature>
<comment type="caution">
    <text evidence="14">The sequence shown here is derived from an EMBL/GenBank/DDBJ whole genome shotgun (WGS) entry which is preliminary data.</text>
</comment>
<evidence type="ECO:0000256" key="10">
    <source>
        <dbReference type="ARBA" id="ARBA00030717"/>
    </source>
</evidence>
<comment type="pathway">
    <text evidence="2 12">Purine metabolism; IMP biosynthesis via de novo pathway; 5-amino-1-(5-phospho-D-ribosyl)imidazole-4-carboxamide from 5-amino-1-(5-phospho-D-ribosyl)imidazole-4-carboxylate: step 2/2.</text>
</comment>
<comment type="catalytic activity">
    <reaction evidence="1 12">
        <text>(2S)-2-[5-amino-1-(5-phospho-beta-D-ribosyl)imidazole-4-carboxamido]succinate = 5-amino-1-(5-phospho-beta-D-ribosyl)imidazole-4-carboxamide + fumarate</text>
        <dbReference type="Rhea" id="RHEA:23920"/>
        <dbReference type="ChEBI" id="CHEBI:29806"/>
        <dbReference type="ChEBI" id="CHEBI:58443"/>
        <dbReference type="ChEBI" id="CHEBI:58475"/>
        <dbReference type="EC" id="4.3.2.2"/>
    </reaction>
</comment>
<dbReference type="GO" id="GO:0044208">
    <property type="term" value="P:'de novo' AMP biosynthetic process"/>
    <property type="evidence" value="ECO:0007669"/>
    <property type="project" value="TreeGrafter"/>
</dbReference>
<dbReference type="GO" id="GO:0004018">
    <property type="term" value="F:N6-(1,2-dicarboxyethyl)AMP AMP-lyase (fumarate-forming) activity"/>
    <property type="evidence" value="ECO:0007669"/>
    <property type="project" value="InterPro"/>
</dbReference>
<evidence type="ECO:0000259" key="13">
    <source>
        <dbReference type="SMART" id="SM00998"/>
    </source>
</evidence>
<dbReference type="Pfam" id="PF00206">
    <property type="entry name" value="Lyase_1"/>
    <property type="match status" value="1"/>
</dbReference>
<dbReference type="Gene3D" id="1.10.40.30">
    <property type="entry name" value="Fumarase/aspartase (C-terminal domain)"/>
    <property type="match status" value="1"/>
</dbReference>
<dbReference type="PANTHER" id="PTHR43172:SF1">
    <property type="entry name" value="ADENYLOSUCCINATE LYASE"/>
    <property type="match status" value="1"/>
</dbReference>
<dbReference type="NCBIfam" id="TIGR00928">
    <property type="entry name" value="purB"/>
    <property type="match status" value="1"/>
</dbReference>
<name>A0AA39GI41_SARSR</name>
<dbReference type="InterPro" id="IPR020557">
    <property type="entry name" value="Fumarate_lyase_CS"/>
</dbReference>
<protein>
    <recommendedName>
        <fullName evidence="7 12">Adenylosuccinate lyase</fullName>
        <shortName evidence="12">ASL</shortName>
        <ecNumber evidence="6 12">4.3.2.2</ecNumber>
    </recommendedName>
    <alternativeName>
        <fullName evidence="10 12">Adenylosuccinase</fullName>
    </alternativeName>
</protein>
<dbReference type="InterPro" id="IPR019468">
    <property type="entry name" value="AdenyloSucc_lyase_C"/>
</dbReference>
<dbReference type="PANTHER" id="PTHR43172">
    <property type="entry name" value="ADENYLOSUCCINATE LYASE"/>
    <property type="match status" value="1"/>
</dbReference>
<evidence type="ECO:0000256" key="3">
    <source>
        <dbReference type="ARBA" id="ARBA00004734"/>
    </source>
</evidence>
<evidence type="ECO:0000313" key="14">
    <source>
        <dbReference type="EMBL" id="KAK0386502.1"/>
    </source>
</evidence>
<keyword evidence="15" id="KW-1185">Reference proteome</keyword>
<evidence type="ECO:0000256" key="5">
    <source>
        <dbReference type="ARBA" id="ARBA00011668"/>
    </source>
</evidence>
<dbReference type="PRINTS" id="PR00149">
    <property type="entry name" value="FUMRATELYASE"/>
</dbReference>
<dbReference type="AlphaFoldDB" id="A0AA39GI41"/>
<keyword evidence="8 12" id="KW-0658">Purine biosynthesis</keyword>
<dbReference type="Pfam" id="PF10397">
    <property type="entry name" value="ADSL_C"/>
    <property type="match status" value="1"/>
</dbReference>
<dbReference type="FunFam" id="1.10.40.30:FF:000005">
    <property type="entry name" value="Adenylosuccinate lyase"/>
    <property type="match status" value="1"/>
</dbReference>
<dbReference type="EC" id="4.3.2.2" evidence="6 12"/>
<dbReference type="SUPFAM" id="SSF48557">
    <property type="entry name" value="L-aspartase-like"/>
    <property type="match status" value="1"/>
</dbReference>
<dbReference type="CDD" id="cd03302">
    <property type="entry name" value="Adenylsuccinate_lyase_2"/>
    <property type="match status" value="1"/>
</dbReference>
<accession>A0AA39GI41</accession>
<evidence type="ECO:0000256" key="11">
    <source>
        <dbReference type="ARBA" id="ARBA00047513"/>
    </source>
</evidence>
<comment type="pathway">
    <text evidence="3 12">Purine metabolism; AMP biosynthesis via de novo pathway; AMP from IMP: step 2/2.</text>
</comment>
<dbReference type="SMART" id="SM00998">
    <property type="entry name" value="ADSL_C"/>
    <property type="match status" value="1"/>
</dbReference>
<evidence type="ECO:0000256" key="4">
    <source>
        <dbReference type="ARBA" id="ARBA00008273"/>
    </source>
</evidence>
<dbReference type="Gene3D" id="1.20.200.10">
    <property type="entry name" value="Fumarase/aspartase (Central domain)"/>
    <property type="match status" value="1"/>
</dbReference>
<dbReference type="GO" id="GO:0070626">
    <property type="term" value="F:(S)-2-(5-amino-1-(5-phospho-D-ribosyl)imidazole-4-carboxamido) succinate lyase (fumarate-forming) activity"/>
    <property type="evidence" value="ECO:0007669"/>
    <property type="project" value="TreeGrafter"/>
</dbReference>
<evidence type="ECO:0000256" key="7">
    <source>
        <dbReference type="ARBA" id="ARBA00017058"/>
    </source>
</evidence>
<dbReference type="Proteomes" id="UP001175261">
    <property type="component" value="Unassembled WGS sequence"/>
</dbReference>